<gene>
    <name evidence="1" type="ORF">Vadar_034343</name>
</gene>
<protein>
    <submittedName>
        <fullName evidence="1">Uncharacterized protein</fullName>
    </submittedName>
</protein>
<comment type="caution">
    <text evidence="1">The sequence shown here is derived from an EMBL/GenBank/DDBJ whole genome shotgun (WGS) entry which is preliminary data.</text>
</comment>
<dbReference type="Proteomes" id="UP000828048">
    <property type="component" value="Chromosome 3"/>
</dbReference>
<accession>A0ACB7Z1E4</accession>
<keyword evidence="2" id="KW-1185">Reference proteome</keyword>
<reference evidence="1 2" key="1">
    <citation type="journal article" date="2021" name="Hortic Res">
        <title>High-quality reference genome and annotation aids understanding of berry development for evergreen blueberry (Vaccinium darrowii).</title>
        <authorList>
            <person name="Yu J."/>
            <person name="Hulse-Kemp A.M."/>
            <person name="Babiker E."/>
            <person name="Staton M."/>
        </authorList>
    </citation>
    <scope>NUCLEOTIDE SEQUENCE [LARGE SCALE GENOMIC DNA]</scope>
    <source>
        <strain evidence="2">cv. NJ 8807/NJ 8810</strain>
        <tissue evidence="1">Young leaf</tissue>
    </source>
</reference>
<organism evidence="1 2">
    <name type="scientific">Vaccinium darrowii</name>
    <dbReference type="NCBI Taxonomy" id="229202"/>
    <lineage>
        <taxon>Eukaryota</taxon>
        <taxon>Viridiplantae</taxon>
        <taxon>Streptophyta</taxon>
        <taxon>Embryophyta</taxon>
        <taxon>Tracheophyta</taxon>
        <taxon>Spermatophyta</taxon>
        <taxon>Magnoliopsida</taxon>
        <taxon>eudicotyledons</taxon>
        <taxon>Gunneridae</taxon>
        <taxon>Pentapetalae</taxon>
        <taxon>asterids</taxon>
        <taxon>Ericales</taxon>
        <taxon>Ericaceae</taxon>
        <taxon>Vaccinioideae</taxon>
        <taxon>Vaccinieae</taxon>
        <taxon>Vaccinium</taxon>
    </lineage>
</organism>
<sequence length="251" mass="28901">MEGFESTEMEDAEPEFTLKEIIAMERLFKDVGEKSLSQEFCQELVDNFSQSKYRAEKPAIKWEQVQSWFQDKQKQIAAKVSTLPVVAPKEFNSPSDWALTISVPESLRKTKAERVAGLSELAFEAKSFKDFAWYDVAAFLNYRVVHTGELEVRVRFSGFSYDQDEWVNVKRGVRERSIPLEPSECHRVKVGDPVLCFRETDVRAIYCDAFILDIQRSTHDTLDCTCQFLVRYTYDNAEATVPLSSVCCRPT</sequence>
<evidence type="ECO:0000313" key="1">
    <source>
        <dbReference type="EMBL" id="KAH7859304.1"/>
    </source>
</evidence>
<dbReference type="EMBL" id="CM037153">
    <property type="protein sequence ID" value="KAH7859304.1"/>
    <property type="molecule type" value="Genomic_DNA"/>
</dbReference>
<name>A0ACB7Z1E4_9ERIC</name>
<proteinExistence type="predicted"/>
<evidence type="ECO:0000313" key="2">
    <source>
        <dbReference type="Proteomes" id="UP000828048"/>
    </source>
</evidence>